<keyword evidence="3" id="KW-0496">Mitochondrion</keyword>
<reference evidence="7" key="1">
    <citation type="journal article" date="2023" name="Mol. Phylogenet. Evol.">
        <title>Genome-scale phylogeny and comparative genomics of the fungal order Sordariales.</title>
        <authorList>
            <person name="Hensen N."/>
            <person name="Bonometti L."/>
            <person name="Westerberg I."/>
            <person name="Brannstrom I.O."/>
            <person name="Guillou S."/>
            <person name="Cros-Aarteil S."/>
            <person name="Calhoun S."/>
            <person name="Haridas S."/>
            <person name="Kuo A."/>
            <person name="Mondo S."/>
            <person name="Pangilinan J."/>
            <person name="Riley R."/>
            <person name="LaButti K."/>
            <person name="Andreopoulos B."/>
            <person name="Lipzen A."/>
            <person name="Chen C."/>
            <person name="Yan M."/>
            <person name="Daum C."/>
            <person name="Ng V."/>
            <person name="Clum A."/>
            <person name="Steindorff A."/>
            <person name="Ohm R.A."/>
            <person name="Martin F."/>
            <person name="Silar P."/>
            <person name="Natvig D.O."/>
            <person name="Lalanne C."/>
            <person name="Gautier V."/>
            <person name="Ament-Velasquez S.L."/>
            <person name="Kruys A."/>
            <person name="Hutchinson M.I."/>
            <person name="Powell A.J."/>
            <person name="Barry K."/>
            <person name="Miller A.N."/>
            <person name="Grigoriev I.V."/>
            <person name="Debuchy R."/>
            <person name="Gladieux P."/>
            <person name="Hiltunen Thoren M."/>
            <person name="Johannesson H."/>
        </authorList>
    </citation>
    <scope>NUCLEOTIDE SEQUENCE</scope>
    <source>
        <strain evidence="7">CBS 314.62</strain>
    </source>
</reference>
<protein>
    <submittedName>
        <fullName evidence="7">Complex I protein</fullName>
    </submittedName>
</protein>
<comment type="similarity">
    <text evidence="2">Belongs to the CIA30 family.</text>
</comment>
<reference evidence="7" key="2">
    <citation type="submission" date="2023-06" db="EMBL/GenBank/DDBJ databases">
        <authorList>
            <consortium name="Lawrence Berkeley National Laboratory"/>
            <person name="Haridas S."/>
            <person name="Hensen N."/>
            <person name="Bonometti L."/>
            <person name="Westerberg I."/>
            <person name="Brannstrom I.O."/>
            <person name="Guillou S."/>
            <person name="Cros-Aarteil S."/>
            <person name="Calhoun S."/>
            <person name="Kuo A."/>
            <person name="Mondo S."/>
            <person name="Pangilinan J."/>
            <person name="Riley R."/>
            <person name="Labutti K."/>
            <person name="Andreopoulos B."/>
            <person name="Lipzen A."/>
            <person name="Chen C."/>
            <person name="Yanf M."/>
            <person name="Daum C."/>
            <person name="Ng V."/>
            <person name="Clum A."/>
            <person name="Steindorff A."/>
            <person name="Ohm R."/>
            <person name="Martin F."/>
            <person name="Silar P."/>
            <person name="Natvig D."/>
            <person name="Lalanne C."/>
            <person name="Gautier V."/>
            <person name="Ament-Velasquez S.L."/>
            <person name="Kruys A."/>
            <person name="Hutchinson M.I."/>
            <person name="Powell A.J."/>
            <person name="Barry K."/>
            <person name="Miller A.N."/>
            <person name="Grigoriev I.V."/>
            <person name="Debuchy R."/>
            <person name="Gladieux P."/>
            <person name="Thoren M.H."/>
            <person name="Johannesson H."/>
        </authorList>
    </citation>
    <scope>NUCLEOTIDE SEQUENCE</scope>
    <source>
        <strain evidence="7">CBS 314.62</strain>
    </source>
</reference>
<evidence type="ECO:0000256" key="4">
    <source>
        <dbReference type="ARBA" id="ARBA00023186"/>
    </source>
</evidence>
<feature type="region of interest" description="Disordered" evidence="5">
    <location>
        <begin position="237"/>
        <end position="275"/>
    </location>
</feature>
<dbReference type="InterPro" id="IPR013857">
    <property type="entry name" value="NADH-UbQ_OxRdtase-assoc_prot30"/>
</dbReference>
<dbReference type="AlphaFoldDB" id="A0AAE1CI51"/>
<dbReference type="SUPFAM" id="SSF49785">
    <property type="entry name" value="Galactose-binding domain-like"/>
    <property type="match status" value="1"/>
</dbReference>
<dbReference type="GO" id="GO:0010257">
    <property type="term" value="P:NADH dehydrogenase complex assembly"/>
    <property type="evidence" value="ECO:0007669"/>
    <property type="project" value="TreeGrafter"/>
</dbReference>
<dbReference type="Proteomes" id="UP001270362">
    <property type="component" value="Unassembled WGS sequence"/>
</dbReference>
<dbReference type="InterPro" id="IPR008979">
    <property type="entry name" value="Galactose-bd-like_sf"/>
</dbReference>
<evidence type="ECO:0000313" key="8">
    <source>
        <dbReference type="Proteomes" id="UP001270362"/>
    </source>
</evidence>
<keyword evidence="4" id="KW-0143">Chaperone</keyword>
<dbReference type="InterPro" id="IPR039131">
    <property type="entry name" value="NDUFAF1"/>
</dbReference>
<evidence type="ECO:0000256" key="1">
    <source>
        <dbReference type="ARBA" id="ARBA00004173"/>
    </source>
</evidence>
<keyword evidence="8" id="KW-1185">Reference proteome</keyword>
<feature type="compositionally biased region" description="Basic residues" evidence="5">
    <location>
        <begin position="265"/>
        <end position="275"/>
    </location>
</feature>
<accession>A0AAE1CI51</accession>
<dbReference type="Pfam" id="PF08547">
    <property type="entry name" value="CIA30"/>
    <property type="match status" value="1"/>
</dbReference>
<dbReference type="PANTHER" id="PTHR13194">
    <property type="entry name" value="COMPLEX I INTERMEDIATE-ASSOCIATED PROTEIN 30"/>
    <property type="match status" value="1"/>
</dbReference>
<evidence type="ECO:0000256" key="2">
    <source>
        <dbReference type="ARBA" id="ARBA00007884"/>
    </source>
</evidence>
<feature type="domain" description="NADH:ubiquinone oxidoreductase intermediate-associated protein 30" evidence="6">
    <location>
        <begin position="44"/>
        <end position="228"/>
    </location>
</feature>
<evidence type="ECO:0000256" key="3">
    <source>
        <dbReference type="ARBA" id="ARBA00023128"/>
    </source>
</evidence>
<sequence length="275" mass="30967">MHATPSLLHQGFWRRSLDEFSRLTNIALKLEAIKGPSGPWELHSFHKPEAIEDCKVMSDIDIGGQSTAHLDWVAPSQPTTSSPPATHNPHGHARFHGVISTQLPKNRPDIKRTGYAGWRTQDKPATIFGRSLWNIDAYSYLAMRVKSDGRSYFINVQTESLIPTDLHQHRLFTTKPGEWQTILIRWNDFVRTNHGYVVEPQTEILRQKVRSIGIGLTDRIPGPFEMCIERIWTTNDASEADSTPKEAPVTATPGVGLGEGELKNKQGKKMKWGTQ</sequence>
<dbReference type="GO" id="GO:0005739">
    <property type="term" value="C:mitochondrion"/>
    <property type="evidence" value="ECO:0007669"/>
    <property type="project" value="UniProtKB-SubCell"/>
</dbReference>
<dbReference type="GO" id="GO:0051082">
    <property type="term" value="F:unfolded protein binding"/>
    <property type="evidence" value="ECO:0007669"/>
    <property type="project" value="TreeGrafter"/>
</dbReference>
<evidence type="ECO:0000259" key="6">
    <source>
        <dbReference type="Pfam" id="PF08547"/>
    </source>
</evidence>
<name>A0AAE1CI51_9PEZI</name>
<comment type="caution">
    <text evidence="7">The sequence shown here is derived from an EMBL/GenBank/DDBJ whole genome shotgun (WGS) entry which is preliminary data.</text>
</comment>
<evidence type="ECO:0000313" key="7">
    <source>
        <dbReference type="EMBL" id="KAK3695516.1"/>
    </source>
</evidence>
<proteinExistence type="inferred from homology"/>
<evidence type="ECO:0000256" key="5">
    <source>
        <dbReference type="SAM" id="MobiDB-lite"/>
    </source>
</evidence>
<dbReference type="EMBL" id="JAULSO010000001">
    <property type="protein sequence ID" value="KAK3695516.1"/>
    <property type="molecule type" value="Genomic_DNA"/>
</dbReference>
<gene>
    <name evidence="7" type="ORF">B0T22DRAFT_109636</name>
</gene>
<organism evidence="7 8">
    <name type="scientific">Podospora appendiculata</name>
    <dbReference type="NCBI Taxonomy" id="314037"/>
    <lineage>
        <taxon>Eukaryota</taxon>
        <taxon>Fungi</taxon>
        <taxon>Dikarya</taxon>
        <taxon>Ascomycota</taxon>
        <taxon>Pezizomycotina</taxon>
        <taxon>Sordariomycetes</taxon>
        <taxon>Sordariomycetidae</taxon>
        <taxon>Sordariales</taxon>
        <taxon>Podosporaceae</taxon>
        <taxon>Podospora</taxon>
    </lineage>
</organism>
<dbReference type="PANTHER" id="PTHR13194:SF18">
    <property type="entry name" value="COMPLEX I INTERMEDIATE-ASSOCIATED PROTEIN 30, MITOCHONDRIAL"/>
    <property type="match status" value="1"/>
</dbReference>
<comment type="subcellular location">
    <subcellularLocation>
        <location evidence="1">Mitochondrion</location>
    </subcellularLocation>
</comment>
<dbReference type="GO" id="GO:0006120">
    <property type="term" value="P:mitochondrial electron transport, NADH to ubiquinone"/>
    <property type="evidence" value="ECO:0007669"/>
    <property type="project" value="TreeGrafter"/>
</dbReference>